<dbReference type="PANTHER" id="PTHR31704">
    <property type="entry name" value="MYB/SANT-LIKE DNA-BINDING DOMAIN PROTEIN-RELATED"/>
    <property type="match status" value="1"/>
</dbReference>
<comment type="caution">
    <text evidence="2">The sequence shown here is derived from an EMBL/GenBank/DDBJ whole genome shotgun (WGS) entry which is preliminary data.</text>
</comment>
<proteinExistence type="predicted"/>
<evidence type="ECO:0000259" key="1">
    <source>
        <dbReference type="Pfam" id="PF12776"/>
    </source>
</evidence>
<sequence>KFNNKIKTNYDKVKLKNKWDSLKLIWKEWDTLVGKETSLGWDFEKKTIQENPNIEKFIDKGLQCRELMKVWFKDVISTGEHAWVPSSTILPDNILGSSWFQVEKKFQFEIPTNNEEAIVDDYLTNNTNEGLDQIIQEEPQ</sequence>
<evidence type="ECO:0000313" key="2">
    <source>
        <dbReference type="EMBL" id="MCD9559729.1"/>
    </source>
</evidence>
<feature type="domain" description="Myb/SANT-like" evidence="1">
    <location>
        <begin position="1"/>
        <end position="49"/>
    </location>
</feature>
<reference evidence="2 3" key="1">
    <citation type="journal article" date="2021" name="BMC Genomics">
        <title>Datura genome reveals duplications of psychoactive alkaloid biosynthetic genes and high mutation rate following tissue culture.</title>
        <authorList>
            <person name="Rajewski A."/>
            <person name="Carter-House D."/>
            <person name="Stajich J."/>
            <person name="Litt A."/>
        </authorList>
    </citation>
    <scope>NUCLEOTIDE SEQUENCE [LARGE SCALE GENOMIC DNA]</scope>
    <source>
        <strain evidence="2">AR-01</strain>
    </source>
</reference>
<evidence type="ECO:0000313" key="3">
    <source>
        <dbReference type="Proteomes" id="UP000823775"/>
    </source>
</evidence>
<dbReference type="InterPro" id="IPR024752">
    <property type="entry name" value="Myb/SANT-like_dom"/>
</dbReference>
<protein>
    <recommendedName>
        <fullName evidence="1">Myb/SANT-like domain-containing protein</fullName>
    </recommendedName>
</protein>
<feature type="non-terminal residue" evidence="2">
    <location>
        <position position="1"/>
    </location>
</feature>
<dbReference type="EMBL" id="JACEIK010002202">
    <property type="protein sequence ID" value="MCD9559729.1"/>
    <property type="molecule type" value="Genomic_DNA"/>
</dbReference>
<keyword evidence="3" id="KW-1185">Reference proteome</keyword>
<accession>A0ABS8UNQ5</accession>
<name>A0ABS8UNQ5_DATST</name>
<dbReference type="Pfam" id="PF12776">
    <property type="entry name" value="Myb_DNA-bind_3"/>
    <property type="match status" value="1"/>
</dbReference>
<organism evidence="2 3">
    <name type="scientific">Datura stramonium</name>
    <name type="common">Jimsonweed</name>
    <name type="synonym">Common thornapple</name>
    <dbReference type="NCBI Taxonomy" id="4076"/>
    <lineage>
        <taxon>Eukaryota</taxon>
        <taxon>Viridiplantae</taxon>
        <taxon>Streptophyta</taxon>
        <taxon>Embryophyta</taxon>
        <taxon>Tracheophyta</taxon>
        <taxon>Spermatophyta</taxon>
        <taxon>Magnoliopsida</taxon>
        <taxon>eudicotyledons</taxon>
        <taxon>Gunneridae</taxon>
        <taxon>Pentapetalae</taxon>
        <taxon>asterids</taxon>
        <taxon>lamiids</taxon>
        <taxon>Solanales</taxon>
        <taxon>Solanaceae</taxon>
        <taxon>Solanoideae</taxon>
        <taxon>Datureae</taxon>
        <taxon>Datura</taxon>
    </lineage>
</organism>
<gene>
    <name evidence="2" type="ORF">HAX54_017959</name>
</gene>
<feature type="non-terminal residue" evidence="2">
    <location>
        <position position="140"/>
    </location>
</feature>
<dbReference type="Proteomes" id="UP000823775">
    <property type="component" value="Unassembled WGS sequence"/>
</dbReference>
<dbReference type="PANTHER" id="PTHR31704:SF37">
    <property type="entry name" value="HEAT SHOCK PROTEIN"/>
    <property type="match status" value="1"/>
</dbReference>